<gene>
    <name evidence="5" type="ORF">CMQ_7187</name>
</gene>
<protein>
    <submittedName>
        <fullName evidence="5">Anthranilate phosphoribosyltransferase</fullName>
    </submittedName>
</protein>
<sequence length="435" mass="46493">MATQTDAAATQPLETVDIKPLLSRLWPLSEDDREPLAGPIADAIALFFTNQVSEAQSGALLMCLHFTGLDRQADVMAACAARMRRAAAPVAAAPLRAIMAQQQPNLQVGNYGGGLCDIVGTGGDSHNTFNVSTASSIVASAWLRIAKHGNRASTSKSGSADLLANLHYCPQRLATIENETTDLVDLVADLSFVRPSTLPQIYAATNYAFLFAPVFHPGMRFVAPIRRQLPWRTLFNLLGPLANPVDVDDGIGPSPLEARVIGVARRELGPVFADALRMAGARKALIVCGAEDLDEISIAGPTYCWALRDNSITPFCLEPADFGVAAHPLSVVSPGREPAENAATMLSILNNERSPDDPLLSFVLINTAALLVTSGLCDDDNDSDRIPDRGPGGGRWKDGVRRARLALATGETQKQWQRFVEVTNQIVPASQEGLP</sequence>
<dbReference type="GO" id="GO:0004048">
    <property type="term" value="F:anthranilate phosphoribosyltransferase activity"/>
    <property type="evidence" value="ECO:0007669"/>
    <property type="project" value="InterPro"/>
</dbReference>
<proteinExistence type="predicted"/>
<dbReference type="Pfam" id="PF02885">
    <property type="entry name" value="Glycos_trans_3N"/>
    <property type="match status" value="1"/>
</dbReference>
<dbReference type="InterPro" id="IPR005940">
    <property type="entry name" value="Anthranilate_Pribosyl_Tfrase"/>
</dbReference>
<evidence type="ECO:0000256" key="2">
    <source>
        <dbReference type="ARBA" id="ARBA00022679"/>
    </source>
</evidence>
<dbReference type="PANTHER" id="PTHR43285">
    <property type="entry name" value="ANTHRANILATE PHOSPHORIBOSYLTRANSFERASE"/>
    <property type="match status" value="1"/>
</dbReference>
<dbReference type="InterPro" id="IPR000312">
    <property type="entry name" value="Glycosyl_Trfase_fam3"/>
</dbReference>
<dbReference type="FunCoup" id="F0XP93">
    <property type="interactions" value="264"/>
</dbReference>
<dbReference type="OrthoDB" id="427800at2759"/>
<keyword evidence="1 5" id="KW-0328">Glycosyltransferase</keyword>
<dbReference type="PANTHER" id="PTHR43285:SF2">
    <property type="entry name" value="ANTHRANILATE PHOSPHORIBOSYLTRANSFERASE"/>
    <property type="match status" value="1"/>
</dbReference>
<dbReference type="NCBIfam" id="TIGR01245">
    <property type="entry name" value="trpD"/>
    <property type="match status" value="1"/>
</dbReference>
<dbReference type="Pfam" id="PF00591">
    <property type="entry name" value="Glycos_transf_3"/>
    <property type="match status" value="2"/>
</dbReference>
<dbReference type="AlphaFoldDB" id="F0XP93"/>
<evidence type="ECO:0000259" key="3">
    <source>
        <dbReference type="Pfam" id="PF00591"/>
    </source>
</evidence>
<dbReference type="InterPro" id="IPR017459">
    <property type="entry name" value="Glycosyl_Trfase_fam3_N_dom"/>
</dbReference>
<dbReference type="RefSeq" id="XP_014169667.1">
    <property type="nucleotide sequence ID" value="XM_014314192.1"/>
</dbReference>
<keyword evidence="6" id="KW-1185">Reference proteome</keyword>
<evidence type="ECO:0000313" key="6">
    <source>
        <dbReference type="Proteomes" id="UP000007796"/>
    </source>
</evidence>
<dbReference type="GO" id="GO:0000162">
    <property type="term" value="P:L-tryptophan biosynthetic process"/>
    <property type="evidence" value="ECO:0007669"/>
    <property type="project" value="InterPro"/>
</dbReference>
<dbReference type="Proteomes" id="UP000007796">
    <property type="component" value="Unassembled WGS sequence"/>
</dbReference>
<evidence type="ECO:0000313" key="5">
    <source>
        <dbReference type="EMBL" id="EFX00185.1"/>
    </source>
</evidence>
<dbReference type="InParanoid" id="F0XP93"/>
<evidence type="ECO:0000256" key="1">
    <source>
        <dbReference type="ARBA" id="ARBA00022676"/>
    </source>
</evidence>
<dbReference type="GeneID" id="25980703"/>
<keyword evidence="2 5" id="KW-0808">Transferase</keyword>
<dbReference type="InterPro" id="IPR035902">
    <property type="entry name" value="Nuc_phospho_transferase"/>
</dbReference>
<dbReference type="EMBL" id="GL629801">
    <property type="protein sequence ID" value="EFX00185.1"/>
    <property type="molecule type" value="Genomic_DNA"/>
</dbReference>
<organism evidence="6">
    <name type="scientific">Grosmannia clavigera (strain kw1407 / UAMH 11150)</name>
    <name type="common">Blue stain fungus</name>
    <name type="synonym">Graphiocladiella clavigera</name>
    <dbReference type="NCBI Taxonomy" id="655863"/>
    <lineage>
        <taxon>Eukaryota</taxon>
        <taxon>Fungi</taxon>
        <taxon>Dikarya</taxon>
        <taxon>Ascomycota</taxon>
        <taxon>Pezizomycotina</taxon>
        <taxon>Sordariomycetes</taxon>
        <taxon>Sordariomycetidae</taxon>
        <taxon>Ophiostomatales</taxon>
        <taxon>Ophiostomataceae</taxon>
        <taxon>Leptographium</taxon>
    </lineage>
</organism>
<accession>F0XP93</accession>
<reference evidence="5 6" key="1">
    <citation type="journal article" date="2011" name="Proc. Natl. Acad. Sci. U.S.A.">
        <title>Genome and transcriptome analyses of the mountain pine beetle-fungal symbiont Grosmannia clavigera, a lodgepole pine pathogen.</title>
        <authorList>
            <person name="DiGuistini S."/>
            <person name="Wang Y."/>
            <person name="Liao N.Y."/>
            <person name="Taylor G."/>
            <person name="Tanguay P."/>
            <person name="Feau N."/>
            <person name="Henrissat B."/>
            <person name="Chan S.K."/>
            <person name="Hesse-Orce U."/>
            <person name="Alamouti S.M."/>
            <person name="Tsui C.K.M."/>
            <person name="Docking R.T."/>
            <person name="Levasseur A."/>
            <person name="Haridas S."/>
            <person name="Robertson G."/>
            <person name="Birol I."/>
            <person name="Holt R.A."/>
            <person name="Marra M.A."/>
            <person name="Hamelin R.C."/>
            <person name="Hirst M."/>
            <person name="Jones S.J.M."/>
            <person name="Bohlmann J."/>
            <person name="Breuil C."/>
        </authorList>
    </citation>
    <scope>NUCLEOTIDE SEQUENCE [LARGE SCALE GENOMIC DNA]</scope>
    <source>
        <strain evidence="6">kw1407 / UAMH 11150</strain>
    </source>
</reference>
<dbReference type="STRING" id="655863.F0XP93"/>
<dbReference type="Gene3D" id="3.40.1030.10">
    <property type="entry name" value="Nucleoside phosphorylase/phosphoribosyltransferase catalytic domain"/>
    <property type="match status" value="1"/>
</dbReference>
<feature type="domain" description="Glycosyl transferase family 3" evidence="3">
    <location>
        <begin position="115"/>
        <end position="166"/>
    </location>
</feature>
<evidence type="ECO:0000259" key="4">
    <source>
        <dbReference type="Pfam" id="PF02885"/>
    </source>
</evidence>
<name>F0XP93_GROCL</name>
<feature type="domain" description="Glycosyl transferase family 3 N-terminal" evidence="4">
    <location>
        <begin position="40"/>
        <end position="87"/>
    </location>
</feature>
<dbReference type="HOGENOM" id="CLU_034315_2_0_1"/>
<feature type="domain" description="Glycosyl transferase family 3" evidence="3">
    <location>
        <begin position="193"/>
        <end position="412"/>
    </location>
</feature>
<dbReference type="GO" id="GO:0005829">
    <property type="term" value="C:cytosol"/>
    <property type="evidence" value="ECO:0007669"/>
    <property type="project" value="TreeGrafter"/>
</dbReference>
<dbReference type="SUPFAM" id="SSF52418">
    <property type="entry name" value="Nucleoside phosphorylase/phosphoribosyltransferase catalytic domain"/>
    <property type="match status" value="1"/>
</dbReference>
<dbReference type="eggNOG" id="KOG1438">
    <property type="taxonomic scope" value="Eukaryota"/>
</dbReference>